<sequence length="99" mass="11268">MTLSDSVYSLVESRLKEYAYLYLPDISTNILCAVVSEDTLHTSEASLTLRSGQPFEQPKSRTRLTEYTPEFTLSKKPHKPAQYQTNCKCVNPKHVEANQ</sequence>
<name>A0A0V0H899_SOLCH</name>
<evidence type="ECO:0000313" key="1">
    <source>
        <dbReference type="EMBL" id="JAP16064.1"/>
    </source>
</evidence>
<organism evidence="1">
    <name type="scientific">Solanum chacoense</name>
    <name type="common">Chaco potato</name>
    <dbReference type="NCBI Taxonomy" id="4108"/>
    <lineage>
        <taxon>Eukaryota</taxon>
        <taxon>Viridiplantae</taxon>
        <taxon>Streptophyta</taxon>
        <taxon>Embryophyta</taxon>
        <taxon>Tracheophyta</taxon>
        <taxon>Spermatophyta</taxon>
        <taxon>Magnoliopsida</taxon>
        <taxon>eudicotyledons</taxon>
        <taxon>Gunneridae</taxon>
        <taxon>Pentapetalae</taxon>
        <taxon>asterids</taxon>
        <taxon>lamiids</taxon>
        <taxon>Solanales</taxon>
        <taxon>Solanaceae</taxon>
        <taxon>Solanoideae</taxon>
        <taxon>Solaneae</taxon>
        <taxon>Solanum</taxon>
    </lineage>
</organism>
<dbReference type="AlphaFoldDB" id="A0A0V0H899"/>
<accession>A0A0V0H899</accession>
<proteinExistence type="predicted"/>
<reference evidence="1" key="1">
    <citation type="submission" date="2015-12" db="EMBL/GenBank/DDBJ databases">
        <title>Gene expression during late stages of embryo sac development: a critical building block for successful pollen-pistil interactions.</title>
        <authorList>
            <person name="Liu Y."/>
            <person name="Joly V."/>
            <person name="Sabar M."/>
            <person name="Matton D.P."/>
        </authorList>
    </citation>
    <scope>NUCLEOTIDE SEQUENCE</scope>
</reference>
<protein>
    <submittedName>
        <fullName evidence="1">Putative ovule protein</fullName>
    </submittedName>
</protein>
<dbReference type="EMBL" id="GEDG01024316">
    <property type="protein sequence ID" value="JAP16064.1"/>
    <property type="molecule type" value="Transcribed_RNA"/>
</dbReference>